<dbReference type="InterPro" id="IPR000792">
    <property type="entry name" value="Tscrpt_reg_LuxR_C"/>
</dbReference>
<keyword evidence="3" id="KW-0804">Transcription</keyword>
<evidence type="ECO:0000256" key="3">
    <source>
        <dbReference type="ARBA" id="ARBA00023163"/>
    </source>
</evidence>
<dbReference type="InterPro" id="IPR036693">
    <property type="entry name" value="TF_LuxR_autoind-bd_dom_sf"/>
</dbReference>
<keyword evidence="2" id="KW-0238">DNA-binding</keyword>
<dbReference type="KEGG" id="psin:CAK95_24605"/>
<dbReference type="GO" id="GO:0003677">
    <property type="term" value="F:DNA binding"/>
    <property type="evidence" value="ECO:0007669"/>
    <property type="project" value="UniProtKB-KW"/>
</dbReference>
<dbReference type="InterPro" id="IPR016032">
    <property type="entry name" value="Sig_transdc_resp-reg_C-effctor"/>
</dbReference>
<dbReference type="Proteomes" id="UP000194137">
    <property type="component" value="Chromosome"/>
</dbReference>
<dbReference type="SUPFAM" id="SSF75516">
    <property type="entry name" value="Pheromone-binding domain of LuxR-like quorum-sensing transcription factors"/>
    <property type="match status" value="1"/>
</dbReference>
<evidence type="ECO:0000313" key="4">
    <source>
        <dbReference type="EMBL" id="ARQ01925.1"/>
    </source>
</evidence>
<dbReference type="Pfam" id="PF03472">
    <property type="entry name" value="Autoind_bind"/>
    <property type="match status" value="1"/>
</dbReference>
<dbReference type="STRING" id="1235591.CAK95_24605"/>
<dbReference type="PANTHER" id="PTHR44688:SF16">
    <property type="entry name" value="DNA-BINDING TRANSCRIPTIONAL ACTIVATOR DEVR_DOSR"/>
    <property type="match status" value="1"/>
</dbReference>
<accession>A0A1W6ZYV4</accession>
<dbReference type="Gene3D" id="3.30.450.80">
    <property type="entry name" value="Transcription factor LuxR-like, autoinducer-binding domain"/>
    <property type="match status" value="1"/>
</dbReference>
<protein>
    <submittedName>
        <fullName evidence="4">Uncharacterized protein</fullName>
    </submittedName>
</protein>
<name>A0A1W6ZYV4_9HYPH</name>
<dbReference type="PROSITE" id="PS50043">
    <property type="entry name" value="HTH_LUXR_2"/>
    <property type="match status" value="1"/>
</dbReference>
<dbReference type="AlphaFoldDB" id="A0A1W6ZYV4"/>
<dbReference type="PANTHER" id="PTHR44688">
    <property type="entry name" value="DNA-BINDING TRANSCRIPTIONAL ACTIVATOR DEVR_DOSR"/>
    <property type="match status" value="1"/>
</dbReference>
<dbReference type="SUPFAM" id="SSF46894">
    <property type="entry name" value="C-terminal effector domain of the bipartite response regulators"/>
    <property type="match status" value="1"/>
</dbReference>
<dbReference type="PRINTS" id="PR00038">
    <property type="entry name" value="HTHLUXR"/>
</dbReference>
<evidence type="ECO:0000256" key="2">
    <source>
        <dbReference type="ARBA" id="ARBA00023125"/>
    </source>
</evidence>
<keyword evidence="1" id="KW-0805">Transcription regulation</keyword>
<organism evidence="4 5">
    <name type="scientific">Pseudorhodoplanes sinuspersici</name>
    <dbReference type="NCBI Taxonomy" id="1235591"/>
    <lineage>
        <taxon>Bacteria</taxon>
        <taxon>Pseudomonadati</taxon>
        <taxon>Pseudomonadota</taxon>
        <taxon>Alphaproteobacteria</taxon>
        <taxon>Hyphomicrobiales</taxon>
        <taxon>Pseudorhodoplanes</taxon>
    </lineage>
</organism>
<dbReference type="GO" id="GO:0006355">
    <property type="term" value="P:regulation of DNA-templated transcription"/>
    <property type="evidence" value="ECO:0007669"/>
    <property type="project" value="InterPro"/>
</dbReference>
<gene>
    <name evidence="4" type="ORF">CAK95_24605</name>
</gene>
<evidence type="ECO:0000313" key="5">
    <source>
        <dbReference type="Proteomes" id="UP000194137"/>
    </source>
</evidence>
<dbReference type="CDD" id="cd06170">
    <property type="entry name" value="LuxR_C_like"/>
    <property type="match status" value="1"/>
</dbReference>
<dbReference type="InterPro" id="IPR036388">
    <property type="entry name" value="WH-like_DNA-bd_sf"/>
</dbReference>
<keyword evidence="5" id="KW-1185">Reference proteome</keyword>
<dbReference type="SMART" id="SM00421">
    <property type="entry name" value="HTH_LUXR"/>
    <property type="match status" value="1"/>
</dbReference>
<dbReference type="InterPro" id="IPR005143">
    <property type="entry name" value="TF_LuxR_autoind-bd_dom"/>
</dbReference>
<proteinExistence type="predicted"/>
<evidence type="ECO:0000256" key="1">
    <source>
        <dbReference type="ARBA" id="ARBA00023015"/>
    </source>
</evidence>
<dbReference type="Pfam" id="PF00196">
    <property type="entry name" value="GerE"/>
    <property type="match status" value="1"/>
</dbReference>
<dbReference type="Gene3D" id="1.10.10.10">
    <property type="entry name" value="Winged helix-like DNA-binding domain superfamily/Winged helix DNA-binding domain"/>
    <property type="match status" value="1"/>
</dbReference>
<reference evidence="4 5" key="1">
    <citation type="submission" date="2017-05" db="EMBL/GenBank/DDBJ databases">
        <title>Full genome sequence of Pseudorhodoplanes sinuspersici.</title>
        <authorList>
            <person name="Dastgheib S.M.M."/>
            <person name="Shavandi M."/>
            <person name="Tirandaz H."/>
        </authorList>
    </citation>
    <scope>NUCLEOTIDE SEQUENCE [LARGE SCALE GENOMIC DNA]</scope>
    <source>
        <strain evidence="4 5">RIPI110</strain>
    </source>
</reference>
<dbReference type="EMBL" id="CP021112">
    <property type="protein sequence ID" value="ARQ01925.1"/>
    <property type="molecule type" value="Genomic_DNA"/>
</dbReference>
<dbReference type="RefSeq" id="WP_086090320.1">
    <property type="nucleotide sequence ID" value="NZ_CP021112.1"/>
</dbReference>
<sequence length="243" mass="27228">MRGSNHWGIRALEFVEAVEFAQTSSEALRLFSQAVGQAGFRAYVMCGLPDAQTTFSNRMIADGWPRGWSELYLKENLAKHDPVERHCLRTVEPFDWCDAPFANDDKPAKDVMERACDFGMVKGFCVPIHYGDGSGAAVSFAGERPDLDRGTRPALHLMALYTHHRVRSLLRPPLLPENRVLTVREREVLLWAKAGKTDWEIGMILNISERTAHAHMQSAARKLNAVNRTSTIVNALRAGEITL</sequence>
<dbReference type="OrthoDB" id="3170288at2"/>